<proteinExistence type="predicted"/>
<organism evidence="2 3">
    <name type="scientific">Capnocytophaga bilenii</name>
    <dbReference type="NCBI Taxonomy" id="2819369"/>
    <lineage>
        <taxon>Bacteria</taxon>
        <taxon>Pseudomonadati</taxon>
        <taxon>Bacteroidota</taxon>
        <taxon>Flavobacteriia</taxon>
        <taxon>Flavobacteriales</taxon>
        <taxon>Flavobacteriaceae</taxon>
        <taxon>Capnocytophaga</taxon>
    </lineage>
</organism>
<dbReference type="Proteomes" id="UP000681610">
    <property type="component" value="Unassembled WGS sequence"/>
</dbReference>
<evidence type="ECO:0000313" key="2">
    <source>
        <dbReference type="EMBL" id="MBO1884847.1"/>
    </source>
</evidence>
<gene>
    <name evidence="2" type="ORF">J4N46_10595</name>
</gene>
<evidence type="ECO:0000256" key="1">
    <source>
        <dbReference type="SAM" id="Coils"/>
    </source>
</evidence>
<dbReference type="EMBL" id="JAGDYP010000008">
    <property type="protein sequence ID" value="MBO1884847.1"/>
    <property type="molecule type" value="Genomic_DNA"/>
</dbReference>
<keyword evidence="3" id="KW-1185">Reference proteome</keyword>
<sequence length="285" mass="31624">MELVERIEKFLNESTEHAIAVSKGDARLSKSTGRKFLFSLSDINSLYGSVNSFINQLPVSGFTGEVTIDLHKLRPDRKSYKIDTLMINFKPKDLSAAEGLPQTSQIVPAPTAALPANMAAPVSYPAGLGYTPVLHTDWIQSKVIEERYRDLQRDNDDLREQNKDLRSQVRTLNEEKASLRLQLDTADKKHELQLKEELLNKKGFYESPAFEKITDAMGAILPMVAERYMGGSAAAAATPALAAADLSPVKREFLNIISQPSVTDEQINALYTYLNALQNETAIPQ</sequence>
<keyword evidence="1" id="KW-0175">Coiled coil</keyword>
<comment type="caution">
    <text evidence="2">The sequence shown here is derived from an EMBL/GenBank/DDBJ whole genome shotgun (WGS) entry which is preliminary data.</text>
</comment>
<dbReference type="RefSeq" id="WP_208059261.1">
    <property type="nucleotide sequence ID" value="NZ_JAGDYP010000008.1"/>
</dbReference>
<protein>
    <submittedName>
        <fullName evidence="2">Uncharacterized protein</fullName>
    </submittedName>
</protein>
<name>A0ABS3Q068_9FLAO</name>
<accession>A0ABS3Q068</accession>
<reference evidence="2 3" key="1">
    <citation type="submission" date="2021-03" db="EMBL/GenBank/DDBJ databases">
        <title>Isolation and description of Capnocytophaga bilenii sp. nov., a novel Capnocytophaga species, isolated from a gingivitis subject.</title>
        <authorList>
            <person name="Antezack A."/>
            <person name="Monnet-Corti V."/>
            <person name="La Scola B."/>
        </authorList>
    </citation>
    <scope>NUCLEOTIDE SEQUENCE [LARGE SCALE GENOMIC DNA]</scope>
    <source>
        <strain evidence="2 3">Marseille-Q4570</strain>
    </source>
</reference>
<evidence type="ECO:0000313" key="3">
    <source>
        <dbReference type="Proteomes" id="UP000681610"/>
    </source>
</evidence>
<feature type="coiled-coil region" evidence="1">
    <location>
        <begin position="141"/>
        <end position="189"/>
    </location>
</feature>